<keyword evidence="3" id="KW-1185">Reference proteome</keyword>
<dbReference type="EMBL" id="JABCRI010000003">
    <property type="protein sequence ID" value="KAF8408871.1"/>
    <property type="molecule type" value="Genomic_DNA"/>
</dbReference>
<organism evidence="2 3">
    <name type="scientific">Tetracentron sinense</name>
    <name type="common">Spur-leaf</name>
    <dbReference type="NCBI Taxonomy" id="13715"/>
    <lineage>
        <taxon>Eukaryota</taxon>
        <taxon>Viridiplantae</taxon>
        <taxon>Streptophyta</taxon>
        <taxon>Embryophyta</taxon>
        <taxon>Tracheophyta</taxon>
        <taxon>Spermatophyta</taxon>
        <taxon>Magnoliopsida</taxon>
        <taxon>Trochodendrales</taxon>
        <taxon>Trochodendraceae</taxon>
        <taxon>Tetracentron</taxon>
    </lineage>
</organism>
<evidence type="ECO:0000259" key="1">
    <source>
        <dbReference type="Pfam" id="PF05678"/>
    </source>
</evidence>
<gene>
    <name evidence="2" type="ORF">HHK36_004940</name>
</gene>
<dbReference type="PANTHER" id="PTHR34777">
    <property type="entry name" value="VQ MOTIF-CONTAINING PROTEIN 10"/>
    <property type="match status" value="1"/>
</dbReference>
<dbReference type="InterPro" id="IPR008889">
    <property type="entry name" value="VQ"/>
</dbReference>
<evidence type="ECO:0000313" key="3">
    <source>
        <dbReference type="Proteomes" id="UP000655225"/>
    </source>
</evidence>
<dbReference type="InterPro" id="IPR039608">
    <property type="entry name" value="VQ_1/10"/>
</dbReference>
<protein>
    <recommendedName>
        <fullName evidence="1">VQ domain-containing protein</fullName>
    </recommendedName>
</protein>
<proteinExistence type="predicted"/>
<dbReference type="OrthoDB" id="691083at2759"/>
<dbReference type="PANTHER" id="PTHR34777:SF1">
    <property type="entry name" value="VQ MOTIF-CONTAINING PROTEIN 10"/>
    <property type="match status" value="1"/>
</dbReference>
<sequence>MSGGGREPVKVIIINTQYVETDKMSFKSVVQSLTGKDSVVAPPIAESSFPRRKVARPMGIRPGVEKSQGVSVLSRDVSFKELDRFLMELPPMDEPIIDKVATSTSTNREYSIDYRVMFAQITKIIGICTLNVITVSSTTAPRRRGANKLKRVQEATQPLVVESNTYGQPCNDEECPLARFIGLLIRDPNFVSINVKD</sequence>
<dbReference type="AlphaFoldDB" id="A0A835DMC7"/>
<reference evidence="2 3" key="1">
    <citation type="submission" date="2020-04" db="EMBL/GenBank/DDBJ databases">
        <title>Plant Genome Project.</title>
        <authorList>
            <person name="Zhang R.-G."/>
        </authorList>
    </citation>
    <scope>NUCLEOTIDE SEQUENCE [LARGE SCALE GENOMIC DNA]</scope>
    <source>
        <strain evidence="2">YNK0</strain>
        <tissue evidence="2">Leaf</tissue>
    </source>
</reference>
<name>A0A835DMC7_TETSI</name>
<comment type="caution">
    <text evidence="2">The sequence shown here is derived from an EMBL/GenBank/DDBJ whole genome shotgun (WGS) entry which is preliminary data.</text>
</comment>
<evidence type="ECO:0000313" key="2">
    <source>
        <dbReference type="EMBL" id="KAF8408871.1"/>
    </source>
</evidence>
<dbReference type="Pfam" id="PF05678">
    <property type="entry name" value="VQ"/>
    <property type="match status" value="1"/>
</dbReference>
<feature type="domain" description="VQ" evidence="1">
    <location>
        <begin position="13"/>
        <end position="38"/>
    </location>
</feature>
<accession>A0A835DMC7</accession>
<dbReference type="Proteomes" id="UP000655225">
    <property type="component" value="Unassembled WGS sequence"/>
</dbReference>